<gene>
    <name evidence="3" type="ORF">PG991_011511</name>
</gene>
<dbReference type="Gene3D" id="1.10.510.10">
    <property type="entry name" value="Transferase(Phosphotransferase) domain 1"/>
    <property type="match status" value="1"/>
</dbReference>
<feature type="domain" description="Protein kinase" evidence="2">
    <location>
        <begin position="54"/>
        <end position="452"/>
    </location>
</feature>
<evidence type="ECO:0000259" key="2">
    <source>
        <dbReference type="PROSITE" id="PS50011"/>
    </source>
</evidence>
<proteinExistence type="predicted"/>
<keyword evidence="4" id="KW-1185">Reference proteome</keyword>
<dbReference type="SUPFAM" id="SSF56112">
    <property type="entry name" value="Protein kinase-like (PK-like)"/>
    <property type="match status" value="1"/>
</dbReference>
<sequence length="497" mass="57050">MNPLGRWWDPDQQRLQTLLRAIGPNPRNNAANPKFQAAMASFQQVRQAFDYTQFTFKRTLGWGGFGVALKYEQVDANQQHVAYAAVKVPRDGLPRITQAFEQEMKYYMAGFIAGLQGTLGCILTSFPFLLQRFEVSEHIPRLLHFPSDLTDEREDGTRALPEGNDQFWTQNSNLIPQAHFAMIMEYLEYGDFFELIYKLTDNYFENSVLQLQGNTTSQKTEVVPNRTMWRFFLCLTRGCIAMAFPRKSEFQLERMIDSQRNPQTNRRRSAIVDRAWREEVDEGDFESHLIHKDLDPGNVFLGAPDPLDAEHSFAPVAKPHPDIAGVLRTGGKRSWHAPEQFEDAIYDGPESFGPWTNIYGIGLIMLSLITRAKWAQSLQTWQFVPTPTRADPDRWCETYGWHLDEVRPWPGGLLGAARSDQVTSFLNYYEKDLRVLDRPSLEELVQTIEAAIQRGNEQEAQGASKEGETNAELEAFYDQFFRSAPEQPDPWEGMYPP</sequence>
<dbReference type="InterPro" id="IPR017441">
    <property type="entry name" value="Protein_kinase_ATP_BS"/>
</dbReference>
<dbReference type="EMBL" id="JAQQWI010000016">
    <property type="protein sequence ID" value="KAK8008960.1"/>
    <property type="molecule type" value="Genomic_DNA"/>
</dbReference>
<dbReference type="PROSITE" id="PS50011">
    <property type="entry name" value="PROTEIN_KINASE_DOM"/>
    <property type="match status" value="1"/>
</dbReference>
<protein>
    <submittedName>
        <fullName evidence="3">Kinase-like domain-containing protein</fullName>
    </submittedName>
</protein>
<feature type="binding site" evidence="1">
    <location>
        <position position="87"/>
    </location>
    <ligand>
        <name>ATP</name>
        <dbReference type="ChEBI" id="CHEBI:30616"/>
    </ligand>
</feature>
<evidence type="ECO:0000313" key="4">
    <source>
        <dbReference type="Proteomes" id="UP001396898"/>
    </source>
</evidence>
<dbReference type="PROSITE" id="PS00107">
    <property type="entry name" value="PROTEIN_KINASE_ATP"/>
    <property type="match status" value="1"/>
</dbReference>
<name>A0ABR1REQ5_9PEZI</name>
<keyword evidence="1" id="KW-0547">Nucleotide-binding</keyword>
<keyword evidence="1" id="KW-0067">ATP-binding</keyword>
<dbReference type="InterPro" id="IPR011009">
    <property type="entry name" value="Kinase-like_dom_sf"/>
</dbReference>
<accession>A0ABR1REQ5</accession>
<evidence type="ECO:0000256" key="1">
    <source>
        <dbReference type="PROSITE-ProRule" id="PRU10141"/>
    </source>
</evidence>
<dbReference type="Proteomes" id="UP001396898">
    <property type="component" value="Unassembled WGS sequence"/>
</dbReference>
<dbReference type="InterPro" id="IPR000719">
    <property type="entry name" value="Prot_kinase_dom"/>
</dbReference>
<comment type="caution">
    <text evidence="3">The sequence shown here is derived from an EMBL/GenBank/DDBJ whole genome shotgun (WGS) entry which is preliminary data.</text>
</comment>
<evidence type="ECO:0000313" key="3">
    <source>
        <dbReference type="EMBL" id="KAK8008960.1"/>
    </source>
</evidence>
<organism evidence="3 4">
    <name type="scientific">Apiospora marii</name>
    <dbReference type="NCBI Taxonomy" id="335849"/>
    <lineage>
        <taxon>Eukaryota</taxon>
        <taxon>Fungi</taxon>
        <taxon>Dikarya</taxon>
        <taxon>Ascomycota</taxon>
        <taxon>Pezizomycotina</taxon>
        <taxon>Sordariomycetes</taxon>
        <taxon>Xylariomycetidae</taxon>
        <taxon>Amphisphaeriales</taxon>
        <taxon>Apiosporaceae</taxon>
        <taxon>Apiospora</taxon>
    </lineage>
</organism>
<reference evidence="3 4" key="1">
    <citation type="submission" date="2023-01" db="EMBL/GenBank/DDBJ databases">
        <title>Analysis of 21 Apiospora genomes using comparative genomics revels a genus with tremendous synthesis potential of carbohydrate active enzymes and secondary metabolites.</title>
        <authorList>
            <person name="Sorensen T."/>
        </authorList>
    </citation>
    <scope>NUCLEOTIDE SEQUENCE [LARGE SCALE GENOMIC DNA]</scope>
    <source>
        <strain evidence="3 4">CBS 20057</strain>
    </source>
</reference>